<gene>
    <name evidence="4" type="ORF">C5Q98_01550</name>
</gene>
<dbReference type="InterPro" id="IPR013221">
    <property type="entry name" value="Mur_ligase_cen"/>
</dbReference>
<evidence type="ECO:0000259" key="3">
    <source>
        <dbReference type="Pfam" id="PF08245"/>
    </source>
</evidence>
<evidence type="ECO:0000256" key="1">
    <source>
        <dbReference type="ARBA" id="ARBA00004752"/>
    </source>
</evidence>
<dbReference type="KEGG" id="fsa:C5Q98_01550"/>
<dbReference type="GO" id="GO:0005524">
    <property type="term" value="F:ATP binding"/>
    <property type="evidence" value="ECO:0007669"/>
    <property type="project" value="InterPro"/>
</dbReference>
<dbReference type="Pfam" id="PF02875">
    <property type="entry name" value="Mur_ligase_C"/>
    <property type="match status" value="1"/>
</dbReference>
<dbReference type="Gene3D" id="3.90.190.20">
    <property type="entry name" value="Mur ligase, C-terminal domain"/>
    <property type="match status" value="1"/>
</dbReference>
<organism evidence="4 5">
    <name type="scientific">Fastidiosipila sanguinis</name>
    <dbReference type="NCBI Taxonomy" id="236753"/>
    <lineage>
        <taxon>Bacteria</taxon>
        <taxon>Bacillati</taxon>
        <taxon>Bacillota</taxon>
        <taxon>Clostridia</taxon>
        <taxon>Eubacteriales</taxon>
        <taxon>Oscillospiraceae</taxon>
        <taxon>Fastidiosipila</taxon>
    </lineage>
</organism>
<evidence type="ECO:0000259" key="2">
    <source>
        <dbReference type="Pfam" id="PF02875"/>
    </source>
</evidence>
<evidence type="ECO:0000313" key="4">
    <source>
        <dbReference type="EMBL" id="AVM41996.1"/>
    </source>
</evidence>
<comment type="pathway">
    <text evidence="1">Cell wall biogenesis; peptidoglycan biosynthesis.</text>
</comment>
<dbReference type="SUPFAM" id="SSF53244">
    <property type="entry name" value="MurD-like peptide ligases, peptide-binding domain"/>
    <property type="match status" value="1"/>
</dbReference>
<dbReference type="GO" id="GO:0016881">
    <property type="term" value="F:acid-amino acid ligase activity"/>
    <property type="evidence" value="ECO:0007669"/>
    <property type="project" value="InterPro"/>
</dbReference>
<dbReference type="Proteomes" id="UP000237947">
    <property type="component" value="Chromosome"/>
</dbReference>
<dbReference type="InterPro" id="IPR004101">
    <property type="entry name" value="Mur_ligase_C"/>
</dbReference>
<dbReference type="RefSeq" id="WP_106011982.1">
    <property type="nucleotide sequence ID" value="NZ_CP027226.1"/>
</dbReference>
<dbReference type="Pfam" id="PF08245">
    <property type="entry name" value="Mur_ligase_M"/>
    <property type="match status" value="1"/>
</dbReference>
<dbReference type="PANTHER" id="PTHR23135">
    <property type="entry name" value="MUR LIGASE FAMILY MEMBER"/>
    <property type="match status" value="1"/>
</dbReference>
<dbReference type="EMBL" id="CP027226">
    <property type="protein sequence ID" value="AVM41996.1"/>
    <property type="molecule type" value="Genomic_DNA"/>
</dbReference>
<dbReference type="PANTHER" id="PTHR23135:SF4">
    <property type="entry name" value="UDP-N-ACETYLMURAMOYL-L-ALANYL-D-GLUTAMATE--2,6-DIAMINOPIMELATE LIGASE MURE HOMOLOG, CHLOROPLASTIC"/>
    <property type="match status" value="1"/>
</dbReference>
<reference evidence="5" key="1">
    <citation type="submission" date="2018-02" db="EMBL/GenBank/DDBJ databases">
        <authorList>
            <person name="Holder M.E."/>
            <person name="Ajami N.J."/>
            <person name="Petrosino J.F."/>
        </authorList>
    </citation>
    <scope>NUCLEOTIDE SEQUENCE [LARGE SCALE GENOMIC DNA]</scope>
    <source>
        <strain evidence="5">CCUG 47711</strain>
    </source>
</reference>
<dbReference type="OrthoDB" id="9800958at2"/>
<proteinExistence type="predicted"/>
<feature type="domain" description="Mur ligase C-terminal" evidence="2">
    <location>
        <begin position="376"/>
        <end position="482"/>
    </location>
</feature>
<dbReference type="Gene3D" id="3.40.1390.10">
    <property type="entry name" value="MurE/MurF, N-terminal domain"/>
    <property type="match status" value="1"/>
</dbReference>
<dbReference type="Gene3D" id="3.40.1190.10">
    <property type="entry name" value="Mur-like, catalytic domain"/>
    <property type="match status" value="1"/>
</dbReference>
<dbReference type="AlphaFoldDB" id="A0A2S0KLV0"/>
<feature type="domain" description="Mur ligase central" evidence="3">
    <location>
        <begin position="126"/>
        <end position="343"/>
    </location>
</feature>
<dbReference type="InterPro" id="IPR035911">
    <property type="entry name" value="MurE/MurF_N"/>
</dbReference>
<accession>A0A2S0KLV0</accession>
<sequence length="530" mass="60283">MYKRDVSDDNILNLNEYIEKLKENEIGVDFVPAPSLQEKSENIEIAYVTYDSREIVENSLFICKGNNFKVEYLEQAKAKGAVAYLADKDYGVDLPLIKVDNLRRSIAVCVSTYFSNPEKKLNFIGVTGTKGKSTTVSLIFEMLKAQAEAEGKVKPGLISSLGNFDGVNHFDSNLTTPEPMEMFYLLYRAVQNNVKNMVIEVSSQALKYDRVYGMHFEIGVFTNIAPDHISDVEHPNFEDYLQSKLKLLERSDIAVLNESSDYLDEQREAARNAQEIFEIATELNEKTKSNASDFEVYIRDIELEQIGMDFTAILKNSNREFRLNTKLEGIFNLENIAQALVVAELMNVDESSIKKGLALVQMRDRTIDVKSENDNDNVIFHIDAAHNGISFEAVFDHIKHKYPEYKRVAVFGTVGNKAENRREGMALACNGRVDEVYITRDDNDFESLDNIFDEIVIHLDPDLPVTRIDERTEAIQSAFNNAMKLWENKGIKSCIILLGKGSENYMKINGVKLPYEGDEFYARKAIENYK</sequence>
<dbReference type="InterPro" id="IPR036615">
    <property type="entry name" value="Mur_ligase_C_dom_sf"/>
</dbReference>
<protein>
    <recommendedName>
        <fullName evidence="6">UDP-N-acetylmuramyl-tripeptide synthetase</fullName>
    </recommendedName>
</protein>
<dbReference type="InterPro" id="IPR036565">
    <property type="entry name" value="Mur-like_cat_sf"/>
</dbReference>
<keyword evidence="5" id="KW-1185">Reference proteome</keyword>
<dbReference type="SUPFAM" id="SSF63418">
    <property type="entry name" value="MurE/MurF N-terminal domain"/>
    <property type="match status" value="1"/>
</dbReference>
<name>A0A2S0KLV0_9FIRM</name>
<dbReference type="SUPFAM" id="SSF53623">
    <property type="entry name" value="MurD-like peptide ligases, catalytic domain"/>
    <property type="match status" value="1"/>
</dbReference>
<evidence type="ECO:0008006" key="6">
    <source>
        <dbReference type="Google" id="ProtNLM"/>
    </source>
</evidence>
<evidence type="ECO:0000313" key="5">
    <source>
        <dbReference type="Proteomes" id="UP000237947"/>
    </source>
</evidence>